<dbReference type="GO" id="GO:0000785">
    <property type="term" value="C:chromatin"/>
    <property type="evidence" value="ECO:0007669"/>
    <property type="project" value="TreeGrafter"/>
</dbReference>
<organism evidence="3 4">
    <name type="scientific">Cyanidium caldarium</name>
    <name type="common">Red alga</name>
    <dbReference type="NCBI Taxonomy" id="2771"/>
    <lineage>
        <taxon>Eukaryota</taxon>
        <taxon>Rhodophyta</taxon>
        <taxon>Bangiophyceae</taxon>
        <taxon>Cyanidiales</taxon>
        <taxon>Cyanidiaceae</taxon>
        <taxon>Cyanidium</taxon>
    </lineage>
</organism>
<keyword evidence="4" id="KW-1185">Reference proteome</keyword>
<dbReference type="Pfam" id="PF08514">
    <property type="entry name" value="STAG"/>
    <property type="match status" value="1"/>
</dbReference>
<dbReference type="Proteomes" id="UP001301350">
    <property type="component" value="Unassembled WGS sequence"/>
</dbReference>
<dbReference type="GO" id="GO:0005634">
    <property type="term" value="C:nucleus"/>
    <property type="evidence" value="ECO:0007669"/>
    <property type="project" value="TreeGrafter"/>
</dbReference>
<reference evidence="3 4" key="1">
    <citation type="submission" date="2022-07" db="EMBL/GenBank/DDBJ databases">
        <title>Genome-wide signatures of adaptation to extreme environments.</title>
        <authorList>
            <person name="Cho C.H."/>
            <person name="Yoon H.S."/>
        </authorList>
    </citation>
    <scope>NUCLEOTIDE SEQUENCE [LARGE SCALE GENOMIC DNA]</scope>
    <source>
        <strain evidence="3 4">DBV 063 E5</strain>
    </source>
</reference>
<dbReference type="InterPro" id="IPR011989">
    <property type="entry name" value="ARM-like"/>
</dbReference>
<dbReference type="AlphaFoldDB" id="A0AAV9IWH3"/>
<dbReference type="SUPFAM" id="SSF48371">
    <property type="entry name" value="ARM repeat"/>
    <property type="match status" value="1"/>
</dbReference>
<name>A0AAV9IWH3_CYACA</name>
<dbReference type="InterPro" id="IPR039662">
    <property type="entry name" value="Cohesin_Scc3/SA"/>
</dbReference>
<protein>
    <recommendedName>
        <fullName evidence="2">SCD domain-containing protein</fullName>
    </recommendedName>
</protein>
<accession>A0AAV9IWH3</accession>
<gene>
    <name evidence="3" type="ORF">CDCA_CDCA08G2536</name>
</gene>
<dbReference type="InterPro" id="IPR016024">
    <property type="entry name" value="ARM-type_fold"/>
</dbReference>
<evidence type="ECO:0000313" key="4">
    <source>
        <dbReference type="Proteomes" id="UP001301350"/>
    </source>
</evidence>
<dbReference type="InterPro" id="IPR056396">
    <property type="entry name" value="HEAT_SCC3-SA"/>
</dbReference>
<dbReference type="GO" id="GO:0003682">
    <property type="term" value="F:chromatin binding"/>
    <property type="evidence" value="ECO:0007669"/>
    <property type="project" value="TreeGrafter"/>
</dbReference>
<evidence type="ECO:0000259" key="2">
    <source>
        <dbReference type="PROSITE" id="PS51425"/>
    </source>
</evidence>
<dbReference type="InterPro" id="IPR020839">
    <property type="entry name" value="SCD"/>
</dbReference>
<proteinExistence type="predicted"/>
<feature type="domain" description="SCD" evidence="2">
    <location>
        <begin position="283"/>
        <end position="368"/>
    </location>
</feature>
<dbReference type="GO" id="GO:0007062">
    <property type="term" value="P:sister chromatid cohesion"/>
    <property type="evidence" value="ECO:0007669"/>
    <property type="project" value="UniProtKB-ARBA"/>
</dbReference>
<dbReference type="PANTHER" id="PTHR11199:SF0">
    <property type="entry name" value="LD34181P-RELATED"/>
    <property type="match status" value="1"/>
</dbReference>
<evidence type="ECO:0000313" key="3">
    <source>
        <dbReference type="EMBL" id="KAK4536511.1"/>
    </source>
</evidence>
<dbReference type="PROSITE" id="PS51425">
    <property type="entry name" value="SCD"/>
    <property type="match status" value="1"/>
</dbReference>
<dbReference type="Pfam" id="PF24571">
    <property type="entry name" value="HEAT_SCC3-SA"/>
    <property type="match status" value="1"/>
</dbReference>
<dbReference type="PANTHER" id="PTHR11199">
    <property type="entry name" value="STROMAL ANTIGEN"/>
    <property type="match status" value="1"/>
</dbReference>
<dbReference type="Pfam" id="PF21581">
    <property type="entry name" value="SCD"/>
    <property type="match status" value="1"/>
</dbReference>
<dbReference type="GO" id="GO:0008278">
    <property type="term" value="C:cohesin complex"/>
    <property type="evidence" value="ECO:0007669"/>
    <property type="project" value="TreeGrafter"/>
</dbReference>
<evidence type="ECO:0000256" key="1">
    <source>
        <dbReference type="SAM" id="MobiDB-lite"/>
    </source>
</evidence>
<dbReference type="EMBL" id="JANCYW010000008">
    <property type="protein sequence ID" value="KAK4536511.1"/>
    <property type="molecule type" value="Genomic_DNA"/>
</dbReference>
<dbReference type="Gene3D" id="1.25.10.10">
    <property type="entry name" value="Leucine-rich Repeat Variant"/>
    <property type="match status" value="1"/>
</dbReference>
<feature type="region of interest" description="Disordered" evidence="1">
    <location>
        <begin position="991"/>
        <end position="1032"/>
    </location>
</feature>
<sequence>MAKHTDGDTSREEDTRDTIKEASRGGMERAVGDDSRFEFNDSSVRELAVDLDDPSDSTYIYASLRRSRGAGRQLVRAVYQQARTAPGSALRALVHLLVLAAVPFPLMNRGDVCGALQRILQEAPALKAEEQAEHDTAVALVERLSQQVSEPASLGEAAASNWALPPLHAPQRECKRFRTQYTSFFLQLARDSPDAVLLDTEFVDKLLGWMVLLSGARSRPLRLAATLAALRFVDGLLDVDRGAAEELAALQQRGSASEASCERARMKCSDVADLVQHLFQGVFARRYRDVYAELRAMCVEALGRWVDARPTTFLQDRHLKYLGWLLYDKDAKVRRAALHAIHTLFQRSEYLAALDTFVRRFGPRVVEMCRDKDDEVAAVAIATAQKLVPVDALSKNELESIFDLVTDDVGAVVRAAAGAFVIEYIDAANADYLRQHGAERRNTARLREIVFLVMSDAQVPAAVVCEALWGAAAASLCDWSAYVALLEEEMVLVDGSEPLSDADRLALCKLWLAAAERVASAAEERASRRGTADELDAGAAQAQCAMVSRVALPRLLRRFQSEPPMLAYLLRLVPHQAAASEEAVALATLIRDAFERHGQHLEMLRAAAEALRVMADGDAVAAAAAAQAPLQVLLSAASAQLEADADEDTLRRLLALLENVAPPPPSSSLDVLRAVRGILQKRASGDARWSATTAVLACRILFAGVLWRVTERRETATDDDECVELTEALQGITELVRLDEDEAVRAAALEVLVSMVNVARAQQVGAAAEHAPSPESLWALIEEHSRTLLIPQRCTMALLAIAQGVLCGTLPRRLQAIPLVFLSPRPSGAASTAAAAVVVGAPGHQTCYRDPLGAVAKFLHGKLRERYGPERLYEVELEALRLARTALGLNAAHDVAAAIAARSAFAKPGQGTERLLDAVIDHGLGCGADGQTDLEWLEVVGTALSTRMKSEVCVGAATRIVSRLEERGVSETEANSRAKWRPAIRLRDALLKDTRSGRNRVPRTPAESEREEGKDRRESRGEGDEHQSMVVE</sequence>
<feature type="region of interest" description="Disordered" evidence="1">
    <location>
        <begin position="1"/>
        <end position="35"/>
    </location>
</feature>
<dbReference type="InterPro" id="IPR013721">
    <property type="entry name" value="STAG"/>
</dbReference>
<feature type="compositionally biased region" description="Basic and acidic residues" evidence="1">
    <location>
        <begin position="1006"/>
        <end position="1032"/>
    </location>
</feature>
<comment type="caution">
    <text evidence="3">The sequence shown here is derived from an EMBL/GenBank/DDBJ whole genome shotgun (WGS) entry which is preliminary data.</text>
</comment>